<evidence type="ECO:0000259" key="22">
    <source>
        <dbReference type="PROSITE" id="PS50948"/>
    </source>
</evidence>
<dbReference type="CDD" id="cd14066">
    <property type="entry name" value="STKc_IRAK"/>
    <property type="match status" value="1"/>
</dbReference>
<dbReference type="InterPro" id="IPR036426">
    <property type="entry name" value="Bulb-type_lectin_dom_sf"/>
</dbReference>
<dbReference type="EMBL" id="JAVXUO010000407">
    <property type="protein sequence ID" value="KAK2992453.1"/>
    <property type="molecule type" value="Genomic_DNA"/>
</dbReference>
<feature type="chain" id="PRO_5041705463" description="non-specific serine/threonine protein kinase" evidence="19">
    <location>
        <begin position="28"/>
        <end position="773"/>
    </location>
</feature>
<dbReference type="EC" id="2.7.11.1" evidence="2"/>
<dbReference type="PROSITE" id="PS50948">
    <property type="entry name" value="PAN"/>
    <property type="match status" value="1"/>
</dbReference>
<feature type="domain" description="Apple" evidence="22">
    <location>
        <begin position="312"/>
        <end position="393"/>
    </location>
</feature>
<protein>
    <recommendedName>
        <fullName evidence="2">non-specific serine/threonine protein kinase</fullName>
        <ecNumber evidence="2">2.7.11.1</ecNumber>
    </recommendedName>
</protein>
<evidence type="ECO:0000256" key="3">
    <source>
        <dbReference type="ARBA" id="ARBA00022475"/>
    </source>
</evidence>
<dbReference type="Proteomes" id="UP001187471">
    <property type="component" value="Unassembled WGS sequence"/>
</dbReference>
<keyword evidence="13" id="KW-0472">Membrane</keyword>
<organism evidence="23 24">
    <name type="scientific">Escallonia rubra</name>
    <dbReference type="NCBI Taxonomy" id="112253"/>
    <lineage>
        <taxon>Eukaryota</taxon>
        <taxon>Viridiplantae</taxon>
        <taxon>Streptophyta</taxon>
        <taxon>Embryophyta</taxon>
        <taxon>Tracheophyta</taxon>
        <taxon>Spermatophyta</taxon>
        <taxon>Magnoliopsida</taxon>
        <taxon>eudicotyledons</taxon>
        <taxon>Gunneridae</taxon>
        <taxon>Pentapetalae</taxon>
        <taxon>asterids</taxon>
        <taxon>campanulids</taxon>
        <taxon>Escalloniales</taxon>
        <taxon>Escalloniaceae</taxon>
        <taxon>Escallonia</taxon>
    </lineage>
</organism>
<dbReference type="Pfam" id="PF01453">
    <property type="entry name" value="B_lectin"/>
    <property type="match status" value="1"/>
</dbReference>
<keyword evidence="11" id="KW-0067">ATP-binding</keyword>
<evidence type="ECO:0000256" key="8">
    <source>
        <dbReference type="ARBA" id="ARBA00022734"/>
    </source>
</evidence>
<dbReference type="SUPFAM" id="SSF56112">
    <property type="entry name" value="Protein kinase-like (PK-like)"/>
    <property type="match status" value="1"/>
</dbReference>
<keyword evidence="8" id="KW-0430">Lectin</keyword>
<accession>A0AA88RXF1</accession>
<dbReference type="InterPro" id="IPR001245">
    <property type="entry name" value="Ser-Thr/Tyr_kinase_cat_dom"/>
</dbReference>
<evidence type="ECO:0000313" key="24">
    <source>
        <dbReference type="Proteomes" id="UP001187471"/>
    </source>
</evidence>
<comment type="catalytic activity">
    <reaction evidence="17">
        <text>L-threonyl-[protein] + ATP = O-phospho-L-threonyl-[protein] + ADP + H(+)</text>
        <dbReference type="Rhea" id="RHEA:46608"/>
        <dbReference type="Rhea" id="RHEA-COMP:11060"/>
        <dbReference type="Rhea" id="RHEA-COMP:11605"/>
        <dbReference type="ChEBI" id="CHEBI:15378"/>
        <dbReference type="ChEBI" id="CHEBI:30013"/>
        <dbReference type="ChEBI" id="CHEBI:30616"/>
        <dbReference type="ChEBI" id="CHEBI:61977"/>
        <dbReference type="ChEBI" id="CHEBI:456216"/>
        <dbReference type="EC" id="2.7.11.1"/>
    </reaction>
</comment>
<dbReference type="GO" id="GO:0005886">
    <property type="term" value="C:plasma membrane"/>
    <property type="evidence" value="ECO:0007669"/>
    <property type="project" value="UniProtKB-SubCell"/>
</dbReference>
<dbReference type="CDD" id="cd00028">
    <property type="entry name" value="B_lectin"/>
    <property type="match status" value="1"/>
</dbReference>
<evidence type="ECO:0000256" key="16">
    <source>
        <dbReference type="ARBA" id="ARBA00023180"/>
    </source>
</evidence>
<keyword evidence="6" id="KW-0812">Transmembrane</keyword>
<evidence type="ECO:0000256" key="14">
    <source>
        <dbReference type="ARBA" id="ARBA00023157"/>
    </source>
</evidence>
<keyword evidence="16" id="KW-0325">Glycoprotein</keyword>
<dbReference type="InterPro" id="IPR003609">
    <property type="entry name" value="Pan_app"/>
</dbReference>
<evidence type="ECO:0000256" key="10">
    <source>
        <dbReference type="ARBA" id="ARBA00022777"/>
    </source>
</evidence>
<dbReference type="PANTHER" id="PTHR27002:SF926">
    <property type="entry name" value="OS07G0535800 PROTEIN"/>
    <property type="match status" value="1"/>
</dbReference>
<feature type="domain" description="Bulb-type lectin" evidence="21">
    <location>
        <begin position="28"/>
        <end position="151"/>
    </location>
</feature>
<proteinExistence type="predicted"/>
<dbReference type="SUPFAM" id="SSF51110">
    <property type="entry name" value="alpha-D-mannose-specific plant lectins"/>
    <property type="match status" value="1"/>
</dbReference>
<dbReference type="Gene3D" id="1.10.510.10">
    <property type="entry name" value="Transferase(Phosphotransferase) domain 1"/>
    <property type="match status" value="1"/>
</dbReference>
<keyword evidence="4" id="KW-0723">Serine/threonine-protein kinase</keyword>
<dbReference type="SMART" id="SM00108">
    <property type="entry name" value="B_lectin"/>
    <property type="match status" value="1"/>
</dbReference>
<dbReference type="Pfam" id="PF07714">
    <property type="entry name" value="PK_Tyr_Ser-Thr"/>
    <property type="match status" value="1"/>
</dbReference>
<dbReference type="PIRSF" id="PIRSF000641">
    <property type="entry name" value="SRK"/>
    <property type="match status" value="1"/>
</dbReference>
<dbReference type="PROSITE" id="PS50927">
    <property type="entry name" value="BULB_LECTIN"/>
    <property type="match status" value="1"/>
</dbReference>
<sequence length="773" mass="86435">MGGKRWLSKGILVFSCLWLGWPNSSYARDNIKPGDAVRFSEQLVSANGLFRLGFFSVRDANYFYFGLLYMEDTFSRKVIIWVANRGKPVIGTTADVTMDTNGMLQIIHKDGDPIPLNSKDQAAKNSSATLTDSGNFVLTEWNPDGSAKRILWQTFDYPADTLLHGMKLGENFQTGKKWSLSSWISDRVPAPGAFTLEWNYTENGGGQLVTRSRGQVYWTSGLLNVADQSFENIVWLHDDYYRDIYNFTVVSSENESYFTYSVPNGNMTMLVLNSDQSNGTVIDSDRHVFGPSGLCNGIDRIPGCEAERAPECRSSNEKFESRAGQFAGGRYLNDGNMSLGFSDCWAQCWNNCYCAGYNASYPNGTGCQLWSTEANFRQDLSGSQGVIYVLNSRLNATNPNSGHSSNSEREEKHQEEVLLELTTSERFDPKEIGSDGKYEVKVFSFASIMAATNDFSSENKLGQGGFGPVFKGQLPQGKEIAVKRLSRGSGQGLVEFKNEIILIAKLQHMNLVSLLGCCIHRDEKMLIYEYMPNKSLDFFLFDPTKKEILDWKKRYNIIEGVAQGILYLHKYSRLRIIHRDLKASNILLDDEMNPKISDFGMARIFGRNESEANTNRVVGTYGYMSPEYAMEGIFSEKSDVYSFGVLVLEIVSGQKNSGSFSRNDQPINLVGYAWESWREGSSLKLVDSVLGDSSSSINQILRCIHVGLLCVQENAVERPLMSDIISMLTNESMPLPTPKFPAYFTLKNVVEEDTSKGLSESCPVYDAITVVEA</sequence>
<evidence type="ECO:0000256" key="17">
    <source>
        <dbReference type="ARBA" id="ARBA00047899"/>
    </source>
</evidence>
<comment type="subcellular location">
    <subcellularLocation>
        <location evidence="1">Cell membrane</location>
        <topology evidence="1">Single-pass type I membrane protein</topology>
    </subcellularLocation>
</comment>
<evidence type="ECO:0000256" key="11">
    <source>
        <dbReference type="ARBA" id="ARBA00022840"/>
    </source>
</evidence>
<keyword evidence="7 19" id="KW-0732">Signal</keyword>
<dbReference type="PROSITE" id="PS00108">
    <property type="entry name" value="PROTEIN_KINASE_ST"/>
    <property type="match status" value="1"/>
</dbReference>
<dbReference type="GO" id="GO:0005524">
    <property type="term" value="F:ATP binding"/>
    <property type="evidence" value="ECO:0007669"/>
    <property type="project" value="UniProtKB-KW"/>
</dbReference>
<keyword evidence="10" id="KW-0418">Kinase</keyword>
<dbReference type="PROSITE" id="PS50011">
    <property type="entry name" value="PROTEIN_KINASE_DOM"/>
    <property type="match status" value="1"/>
</dbReference>
<keyword evidence="14" id="KW-1015">Disulfide bond</keyword>
<evidence type="ECO:0000256" key="5">
    <source>
        <dbReference type="ARBA" id="ARBA00022679"/>
    </source>
</evidence>
<comment type="caution">
    <text evidence="23">The sequence shown here is derived from an EMBL/GenBank/DDBJ whole genome shotgun (WGS) entry which is preliminary data.</text>
</comment>
<evidence type="ECO:0000256" key="9">
    <source>
        <dbReference type="ARBA" id="ARBA00022741"/>
    </source>
</evidence>
<evidence type="ECO:0000256" key="6">
    <source>
        <dbReference type="ARBA" id="ARBA00022692"/>
    </source>
</evidence>
<feature type="signal peptide" evidence="19">
    <location>
        <begin position="1"/>
        <end position="27"/>
    </location>
</feature>
<evidence type="ECO:0000313" key="23">
    <source>
        <dbReference type="EMBL" id="KAK2992453.1"/>
    </source>
</evidence>
<name>A0AA88RXF1_9ASTE</name>
<keyword evidence="5" id="KW-0808">Transferase</keyword>
<evidence type="ECO:0000259" key="20">
    <source>
        <dbReference type="PROSITE" id="PS50011"/>
    </source>
</evidence>
<dbReference type="Gene3D" id="3.30.200.20">
    <property type="entry name" value="Phosphorylase Kinase, domain 1"/>
    <property type="match status" value="1"/>
</dbReference>
<keyword evidence="24" id="KW-1185">Reference proteome</keyword>
<dbReference type="FunFam" id="1.10.510.10:FF:000060">
    <property type="entry name" value="G-type lectin S-receptor-like serine/threonine-protein kinase"/>
    <property type="match status" value="1"/>
</dbReference>
<dbReference type="GO" id="GO:0030246">
    <property type="term" value="F:carbohydrate binding"/>
    <property type="evidence" value="ECO:0007669"/>
    <property type="project" value="UniProtKB-KW"/>
</dbReference>
<feature type="non-terminal residue" evidence="23">
    <location>
        <position position="1"/>
    </location>
</feature>
<dbReference type="InterPro" id="IPR000719">
    <property type="entry name" value="Prot_kinase_dom"/>
</dbReference>
<dbReference type="FunFam" id="3.30.200.20:FF:000330">
    <property type="entry name" value="G-type lectin S-receptor-like serine/threonine-protein kinase At4g03230"/>
    <property type="match status" value="1"/>
</dbReference>
<comment type="catalytic activity">
    <reaction evidence="18">
        <text>L-seryl-[protein] + ATP = O-phospho-L-seryl-[protein] + ADP + H(+)</text>
        <dbReference type="Rhea" id="RHEA:17989"/>
        <dbReference type="Rhea" id="RHEA-COMP:9863"/>
        <dbReference type="Rhea" id="RHEA-COMP:11604"/>
        <dbReference type="ChEBI" id="CHEBI:15378"/>
        <dbReference type="ChEBI" id="CHEBI:29999"/>
        <dbReference type="ChEBI" id="CHEBI:30616"/>
        <dbReference type="ChEBI" id="CHEBI:83421"/>
        <dbReference type="ChEBI" id="CHEBI:456216"/>
        <dbReference type="EC" id="2.7.11.1"/>
    </reaction>
</comment>
<dbReference type="InterPro" id="IPR011009">
    <property type="entry name" value="Kinase-like_dom_sf"/>
</dbReference>
<dbReference type="Gene3D" id="2.90.10.10">
    <property type="entry name" value="Bulb-type lectin domain"/>
    <property type="match status" value="1"/>
</dbReference>
<dbReference type="AlphaFoldDB" id="A0AA88RXF1"/>
<dbReference type="InterPro" id="IPR001480">
    <property type="entry name" value="Bulb-type_lectin_dom"/>
</dbReference>
<dbReference type="InterPro" id="IPR024171">
    <property type="entry name" value="SRK-like_kinase"/>
</dbReference>
<feature type="domain" description="Protein kinase" evidence="20">
    <location>
        <begin position="455"/>
        <end position="733"/>
    </location>
</feature>
<dbReference type="SMART" id="SM00220">
    <property type="entry name" value="S_TKc"/>
    <property type="match status" value="1"/>
</dbReference>
<dbReference type="GO" id="GO:0004674">
    <property type="term" value="F:protein serine/threonine kinase activity"/>
    <property type="evidence" value="ECO:0007669"/>
    <property type="project" value="UniProtKB-KW"/>
</dbReference>
<dbReference type="InterPro" id="IPR008271">
    <property type="entry name" value="Ser/Thr_kinase_AS"/>
</dbReference>
<evidence type="ECO:0000259" key="21">
    <source>
        <dbReference type="PROSITE" id="PS50927"/>
    </source>
</evidence>
<gene>
    <name evidence="23" type="ORF">RJ640_025415</name>
</gene>
<evidence type="ECO:0000256" key="15">
    <source>
        <dbReference type="ARBA" id="ARBA00023170"/>
    </source>
</evidence>
<evidence type="ECO:0000256" key="4">
    <source>
        <dbReference type="ARBA" id="ARBA00022527"/>
    </source>
</evidence>
<evidence type="ECO:0000256" key="13">
    <source>
        <dbReference type="ARBA" id="ARBA00023136"/>
    </source>
</evidence>
<keyword evidence="3" id="KW-1003">Cell membrane</keyword>
<evidence type="ECO:0000256" key="7">
    <source>
        <dbReference type="ARBA" id="ARBA00022729"/>
    </source>
</evidence>
<evidence type="ECO:0000256" key="18">
    <source>
        <dbReference type="ARBA" id="ARBA00048679"/>
    </source>
</evidence>
<dbReference type="PANTHER" id="PTHR27002">
    <property type="entry name" value="RECEPTOR-LIKE SERINE/THREONINE-PROTEIN KINASE SD1-8"/>
    <property type="match status" value="1"/>
</dbReference>
<evidence type="ECO:0000256" key="2">
    <source>
        <dbReference type="ARBA" id="ARBA00012513"/>
    </source>
</evidence>
<keyword evidence="9" id="KW-0547">Nucleotide-binding</keyword>
<keyword evidence="15" id="KW-0675">Receptor</keyword>
<evidence type="ECO:0000256" key="12">
    <source>
        <dbReference type="ARBA" id="ARBA00022989"/>
    </source>
</evidence>
<reference evidence="23" key="1">
    <citation type="submission" date="2022-12" db="EMBL/GenBank/DDBJ databases">
        <title>Draft genome assemblies for two species of Escallonia (Escalloniales).</title>
        <authorList>
            <person name="Chanderbali A."/>
            <person name="Dervinis C."/>
            <person name="Anghel I."/>
            <person name="Soltis D."/>
            <person name="Soltis P."/>
            <person name="Zapata F."/>
        </authorList>
    </citation>
    <scope>NUCLEOTIDE SEQUENCE</scope>
    <source>
        <strain evidence="23">UCBG92.1500</strain>
        <tissue evidence="23">Leaf</tissue>
    </source>
</reference>
<evidence type="ECO:0000256" key="1">
    <source>
        <dbReference type="ARBA" id="ARBA00004251"/>
    </source>
</evidence>
<keyword evidence="12" id="KW-1133">Transmembrane helix</keyword>
<evidence type="ECO:0000256" key="19">
    <source>
        <dbReference type="SAM" id="SignalP"/>
    </source>
</evidence>